<dbReference type="PIRSF" id="PIRSF001604">
    <property type="entry name" value="LigA"/>
    <property type="match status" value="1"/>
</dbReference>
<dbReference type="PROSITE" id="PS01055">
    <property type="entry name" value="DNA_LIGASE_N1"/>
    <property type="match status" value="1"/>
</dbReference>
<dbReference type="FunFam" id="3.30.470.30:FF:000001">
    <property type="entry name" value="DNA ligase"/>
    <property type="match status" value="1"/>
</dbReference>
<dbReference type="SMART" id="SM00532">
    <property type="entry name" value="LIGANc"/>
    <property type="match status" value="1"/>
</dbReference>
<keyword evidence="11 15" id="KW-0234">DNA repair</keyword>
<dbReference type="InterPro" id="IPR033136">
    <property type="entry name" value="DNA_ligase_CS"/>
</dbReference>
<comment type="similarity">
    <text evidence="14 15">Belongs to the NAD-dependent DNA ligase family. LigA subfamily.</text>
</comment>
<comment type="caution">
    <text evidence="18">The sequence shown here is derived from an EMBL/GenBank/DDBJ whole genome shotgun (WGS) entry which is preliminary data.</text>
</comment>
<keyword evidence="8 15" id="KW-0862">Zinc</keyword>
<keyword evidence="7 15" id="KW-0227">DNA damage</keyword>
<gene>
    <name evidence="15" type="primary">ligA</name>
    <name evidence="18" type="ORF">JWYL7_1457</name>
    <name evidence="19" type="ORF">SAMN05661008_00064</name>
</gene>
<dbReference type="Pfam" id="PF14520">
    <property type="entry name" value="HHH_5"/>
    <property type="match status" value="1"/>
</dbReference>
<dbReference type="InterPro" id="IPR013840">
    <property type="entry name" value="DNAligase_N"/>
</dbReference>
<dbReference type="PROSITE" id="PS50172">
    <property type="entry name" value="BRCT"/>
    <property type="match status" value="1"/>
</dbReference>
<evidence type="ECO:0000256" key="8">
    <source>
        <dbReference type="ARBA" id="ARBA00022833"/>
    </source>
</evidence>
<dbReference type="PROSITE" id="PS01056">
    <property type="entry name" value="DNA_LIGASE_N2"/>
    <property type="match status" value="1"/>
</dbReference>
<dbReference type="PATRIC" id="fig|1121328.3.peg.1466"/>
<dbReference type="InterPro" id="IPR004150">
    <property type="entry name" value="NAD_DNA_ligase_OB"/>
</dbReference>
<dbReference type="SMART" id="SM00278">
    <property type="entry name" value="HhH1"/>
    <property type="match status" value="3"/>
</dbReference>
<keyword evidence="12 15" id="KW-0464">Manganese</keyword>
<dbReference type="Gene3D" id="3.30.470.30">
    <property type="entry name" value="DNA ligase/mRNA capping enzyme"/>
    <property type="match status" value="1"/>
</dbReference>
<dbReference type="GO" id="GO:0006260">
    <property type="term" value="P:DNA replication"/>
    <property type="evidence" value="ECO:0007669"/>
    <property type="project" value="UniProtKB-KW"/>
</dbReference>
<dbReference type="Proteomes" id="UP000323392">
    <property type="component" value="Unassembled WGS sequence"/>
</dbReference>
<dbReference type="Proteomes" id="UP000092605">
    <property type="component" value="Unassembled WGS sequence"/>
</dbReference>
<dbReference type="SUPFAM" id="SSF56091">
    <property type="entry name" value="DNA ligase/mRNA capping enzyme, catalytic domain"/>
    <property type="match status" value="1"/>
</dbReference>
<dbReference type="Pfam" id="PF01653">
    <property type="entry name" value="DNA_ligase_aden"/>
    <property type="match status" value="1"/>
</dbReference>
<evidence type="ECO:0000256" key="2">
    <source>
        <dbReference type="ARBA" id="ARBA00012722"/>
    </source>
</evidence>
<reference evidence="19 21" key="2">
    <citation type="submission" date="2016-11" db="EMBL/GenBank/DDBJ databases">
        <authorList>
            <person name="Varghese N."/>
            <person name="Submissions S."/>
        </authorList>
    </citation>
    <scope>NUCLEOTIDE SEQUENCE [LARGE SCALE GENOMIC DNA]</scope>
    <source>
        <strain evidence="19 21">DSM 7308</strain>
    </source>
</reference>
<dbReference type="InterPro" id="IPR010994">
    <property type="entry name" value="RuvA_2-like"/>
</dbReference>
<comment type="function">
    <text evidence="1 15">DNA ligase that catalyzes the formation of phosphodiester linkages between 5'-phosphoryl and 3'-hydroxyl groups in double-stranded DNA using NAD as a coenzyme and as the energy source for the reaction. It is essential for DNA replication and repair of damaged DNA.</text>
</comment>
<dbReference type="SMART" id="SM00292">
    <property type="entry name" value="BRCT"/>
    <property type="match status" value="1"/>
</dbReference>
<dbReference type="InterPro" id="IPR001357">
    <property type="entry name" value="BRCT_dom"/>
</dbReference>
<evidence type="ECO:0000256" key="14">
    <source>
        <dbReference type="ARBA" id="ARBA00060881"/>
    </source>
</evidence>
<dbReference type="Gene3D" id="1.10.287.610">
    <property type="entry name" value="Helix hairpin bin"/>
    <property type="match status" value="1"/>
</dbReference>
<keyword evidence="4 15" id="KW-0436">Ligase</keyword>
<sequence>MEIQKKIKELVDIINYHNHKYYVEDNPEISDNEYDDLMRKLIDLEEKYPEYKLQDSPTQRVGGYAVDKFNQVVHTVPMLSLSNAYSESDIKDFDKRVKGVVSSNVEYVAELKIDGLSVCLSYENGILKTGATRGDGQVGEDVTLNLKTIKSIPIKLKDNIDIQVRGEVFISKERFEKLNIYQEENNLPKFANPRNAAAGSLRQLDPKVTAKRNLDIFVFNIQSIKGKDIQTHSEGLEYLKNLGFKVSPNYKVCKDIDSLMEFINYYQENRYKLDFEIDGIVIKVNDLNQRQILGNTAKSPRWAIAYKFPAEKKKTKVLDIIVQVGRTGNLTPTAILSPVSVAGSTISRATLHNEDYIKQKDIRIGDTVIIQKAGDVIPEVVEVVLDERTGDEIEFNMPDICPECNSKVYRQEGEVAVKCINSLCPAQIRRGIIHFVSRNAMNIEGLGESIVTMLLDKKLIKDVADLYYLEKKDLINLERMGEKSAQNLISSIEKSKQNDLSRLIFGLGINYIGEKGAKILSDNFKTIDNIINAKFEDLIKIDEFGEKMAQSVVEFFNNKTNLEVIEKLKNAGVNLKSLKEEDNIKIFDGLKIVLTGTLEKFKRNQAKEIIESLGGNVTSSVSKNTSFVLAGSDAGSKLQKATELGIKVIDEEKFEEIIKMKSKEDVMKNIS</sequence>
<dbReference type="FunFam" id="1.10.150.20:FF:000007">
    <property type="entry name" value="DNA ligase"/>
    <property type="match status" value="1"/>
</dbReference>
<dbReference type="GO" id="GO:0005829">
    <property type="term" value="C:cytosol"/>
    <property type="evidence" value="ECO:0007669"/>
    <property type="project" value="TreeGrafter"/>
</dbReference>
<dbReference type="GO" id="GO:0046872">
    <property type="term" value="F:metal ion binding"/>
    <property type="evidence" value="ECO:0007669"/>
    <property type="project" value="UniProtKB-KW"/>
</dbReference>
<evidence type="ECO:0000256" key="4">
    <source>
        <dbReference type="ARBA" id="ARBA00022598"/>
    </source>
</evidence>
<dbReference type="CDD" id="cd17748">
    <property type="entry name" value="BRCT_DNA_ligase_like"/>
    <property type="match status" value="1"/>
</dbReference>
<feature type="binding site" evidence="15">
    <location>
        <position position="110"/>
    </location>
    <ligand>
        <name>NAD(+)</name>
        <dbReference type="ChEBI" id="CHEBI:57540"/>
    </ligand>
</feature>
<feature type="binding site" evidence="15">
    <location>
        <position position="404"/>
    </location>
    <ligand>
        <name>Zn(2+)</name>
        <dbReference type="ChEBI" id="CHEBI:29105"/>
    </ligand>
</feature>
<evidence type="ECO:0000313" key="18">
    <source>
        <dbReference type="EMBL" id="KXZ40382.1"/>
    </source>
</evidence>
<feature type="binding site" evidence="15">
    <location>
        <position position="167"/>
    </location>
    <ligand>
        <name>NAD(+)</name>
        <dbReference type="ChEBI" id="CHEBI:57540"/>
    </ligand>
</feature>
<comment type="catalytic activity">
    <reaction evidence="13 15 16">
        <text>NAD(+) + (deoxyribonucleotide)n-3'-hydroxyl + 5'-phospho-(deoxyribonucleotide)m = (deoxyribonucleotide)n+m + AMP + beta-nicotinamide D-nucleotide.</text>
        <dbReference type="EC" id="6.5.1.2"/>
    </reaction>
</comment>
<keyword evidence="6 15" id="KW-0479">Metal-binding</keyword>
<feature type="domain" description="BRCT" evidence="17">
    <location>
        <begin position="582"/>
        <end position="662"/>
    </location>
</feature>
<dbReference type="GO" id="GO:0006281">
    <property type="term" value="P:DNA repair"/>
    <property type="evidence" value="ECO:0007669"/>
    <property type="project" value="UniProtKB-KW"/>
</dbReference>
<dbReference type="NCBIfam" id="NF005932">
    <property type="entry name" value="PRK07956.1"/>
    <property type="match status" value="1"/>
</dbReference>
<dbReference type="InterPro" id="IPR036420">
    <property type="entry name" value="BRCT_dom_sf"/>
</dbReference>
<accession>A0A150FS16</accession>
<feature type="binding site" evidence="15">
    <location>
        <position position="419"/>
    </location>
    <ligand>
        <name>Zn(2+)</name>
        <dbReference type="ChEBI" id="CHEBI:29105"/>
    </ligand>
</feature>
<dbReference type="InterPro" id="IPR013839">
    <property type="entry name" value="DNAligase_adenylation"/>
</dbReference>
<evidence type="ECO:0000256" key="13">
    <source>
        <dbReference type="ARBA" id="ARBA00034005"/>
    </source>
</evidence>
<dbReference type="Gene3D" id="1.10.150.20">
    <property type="entry name" value="5' to 3' exonuclease, C-terminal subdomain"/>
    <property type="match status" value="2"/>
</dbReference>
<dbReference type="Pfam" id="PF12826">
    <property type="entry name" value="HHH_2"/>
    <property type="match status" value="1"/>
</dbReference>
<proteinExistence type="inferred from homology"/>
<evidence type="ECO:0000259" key="17">
    <source>
        <dbReference type="PROSITE" id="PS50172"/>
    </source>
</evidence>
<dbReference type="Pfam" id="PF03119">
    <property type="entry name" value="DNA_ligase_ZBD"/>
    <property type="match status" value="1"/>
</dbReference>
<dbReference type="GO" id="GO:0003677">
    <property type="term" value="F:DNA binding"/>
    <property type="evidence" value="ECO:0007669"/>
    <property type="project" value="InterPro"/>
</dbReference>
<evidence type="ECO:0000256" key="9">
    <source>
        <dbReference type="ARBA" id="ARBA00022842"/>
    </source>
</evidence>
<evidence type="ECO:0000256" key="16">
    <source>
        <dbReference type="RuleBase" id="RU000618"/>
    </source>
</evidence>
<protein>
    <recommendedName>
        <fullName evidence="3 15">DNA ligase</fullName>
        <ecNumber evidence="2 15">6.5.1.2</ecNumber>
    </recommendedName>
    <alternativeName>
        <fullName evidence="15">Polydeoxyribonucleotide synthase [NAD(+)]</fullName>
    </alternativeName>
</protein>
<dbReference type="InterPro" id="IPR004149">
    <property type="entry name" value="Znf_DNAligase_C4"/>
</dbReference>
<dbReference type="SUPFAM" id="SSF47781">
    <property type="entry name" value="RuvA domain 2-like"/>
    <property type="match status" value="1"/>
</dbReference>
<feature type="binding site" evidence="15">
    <location>
        <begin position="31"/>
        <end position="35"/>
    </location>
    <ligand>
        <name>NAD(+)</name>
        <dbReference type="ChEBI" id="CHEBI:57540"/>
    </ligand>
</feature>
<dbReference type="EC" id="6.5.1.2" evidence="2 15"/>
<name>A0A150FS16_CLOPD</name>
<dbReference type="FunFam" id="1.10.287.610:FF:000002">
    <property type="entry name" value="DNA ligase"/>
    <property type="match status" value="1"/>
</dbReference>
<dbReference type="FunFam" id="2.40.50.140:FF:000012">
    <property type="entry name" value="DNA ligase"/>
    <property type="match status" value="1"/>
</dbReference>
<keyword evidence="21" id="KW-1185">Reference proteome</keyword>
<feature type="binding site" evidence="15">
    <location>
        <position position="307"/>
    </location>
    <ligand>
        <name>NAD(+)</name>
        <dbReference type="ChEBI" id="CHEBI:57540"/>
    </ligand>
</feature>
<dbReference type="EMBL" id="FRBG01000001">
    <property type="protein sequence ID" value="SHK35207.1"/>
    <property type="molecule type" value="Genomic_DNA"/>
</dbReference>
<dbReference type="InterPro" id="IPR012340">
    <property type="entry name" value="NA-bd_OB-fold"/>
</dbReference>
<dbReference type="SUPFAM" id="SSF52113">
    <property type="entry name" value="BRCT domain"/>
    <property type="match status" value="1"/>
</dbReference>
<evidence type="ECO:0000256" key="7">
    <source>
        <dbReference type="ARBA" id="ARBA00022763"/>
    </source>
</evidence>
<dbReference type="Pfam" id="PF03120">
    <property type="entry name" value="OB_DNA_ligase"/>
    <property type="match status" value="1"/>
</dbReference>
<dbReference type="OrthoDB" id="9759736at2"/>
<feature type="binding site" evidence="15">
    <location>
        <position position="283"/>
    </location>
    <ligand>
        <name>NAD(+)</name>
        <dbReference type="ChEBI" id="CHEBI:57540"/>
    </ligand>
</feature>
<dbReference type="PANTHER" id="PTHR23389:SF9">
    <property type="entry name" value="DNA LIGASE"/>
    <property type="match status" value="1"/>
</dbReference>
<keyword evidence="5 15" id="KW-0235">DNA replication</keyword>
<dbReference type="CDD" id="cd00114">
    <property type="entry name" value="LIGANc"/>
    <property type="match status" value="1"/>
</dbReference>
<dbReference type="InterPro" id="IPR041663">
    <property type="entry name" value="DisA/LigA_HHH"/>
</dbReference>
<dbReference type="InterPro" id="IPR018239">
    <property type="entry name" value="DNA_ligase_AS"/>
</dbReference>
<dbReference type="EMBL" id="LSFY01000001">
    <property type="protein sequence ID" value="KXZ40382.1"/>
    <property type="molecule type" value="Genomic_DNA"/>
</dbReference>
<dbReference type="GO" id="GO:0003911">
    <property type="term" value="F:DNA ligase (NAD+) activity"/>
    <property type="evidence" value="ECO:0007669"/>
    <property type="project" value="UniProtKB-UniRule"/>
</dbReference>
<evidence type="ECO:0000313" key="19">
    <source>
        <dbReference type="EMBL" id="SHK35207.1"/>
    </source>
</evidence>
<dbReference type="RefSeq" id="WP_066071149.1">
    <property type="nucleotide sequence ID" value="NZ_FRBG01000001.1"/>
</dbReference>
<evidence type="ECO:0000256" key="1">
    <source>
        <dbReference type="ARBA" id="ARBA00004067"/>
    </source>
</evidence>
<evidence type="ECO:0000313" key="20">
    <source>
        <dbReference type="Proteomes" id="UP000092605"/>
    </source>
</evidence>
<evidence type="ECO:0000256" key="10">
    <source>
        <dbReference type="ARBA" id="ARBA00023027"/>
    </source>
</evidence>
<dbReference type="Gene3D" id="3.40.50.10190">
    <property type="entry name" value="BRCT domain"/>
    <property type="match status" value="1"/>
</dbReference>
<dbReference type="STRING" id="1121328.JWYL7_1457"/>
<reference evidence="18 20" key="1">
    <citation type="submission" date="2016-02" db="EMBL/GenBank/DDBJ databases">
        <title>Draft genome sequence for Clostridium paradoxum JW-YL-7.</title>
        <authorList>
            <person name="Utturkar S.M."/>
            <person name="Lancaster A."/>
            <person name="Poole F.L."/>
            <person name="Adams M.W."/>
            <person name="Brown S.D."/>
        </authorList>
    </citation>
    <scope>NUCLEOTIDE SEQUENCE [LARGE SCALE GENOMIC DNA]</scope>
    <source>
        <strain evidence="18 20">JW-YL-7</strain>
    </source>
</reference>
<feature type="binding site" evidence="15">
    <location>
        <position position="424"/>
    </location>
    <ligand>
        <name>Zn(2+)</name>
        <dbReference type="ChEBI" id="CHEBI:29105"/>
    </ligand>
</feature>
<dbReference type="InterPro" id="IPR001679">
    <property type="entry name" value="DNA_ligase"/>
</dbReference>
<dbReference type="PANTHER" id="PTHR23389">
    <property type="entry name" value="CHROMOSOME TRANSMISSION FIDELITY FACTOR 18"/>
    <property type="match status" value="1"/>
</dbReference>
<evidence type="ECO:0000256" key="12">
    <source>
        <dbReference type="ARBA" id="ARBA00023211"/>
    </source>
</evidence>
<feature type="active site" description="N6-AMP-lysine intermediate" evidence="15">
    <location>
        <position position="112"/>
    </location>
</feature>
<dbReference type="FunFam" id="1.10.150.20:FF:000006">
    <property type="entry name" value="DNA ligase"/>
    <property type="match status" value="1"/>
</dbReference>
<evidence type="ECO:0000256" key="6">
    <source>
        <dbReference type="ARBA" id="ARBA00022723"/>
    </source>
</evidence>
<evidence type="ECO:0000256" key="15">
    <source>
        <dbReference type="HAMAP-Rule" id="MF_01588"/>
    </source>
</evidence>
<dbReference type="AlphaFoldDB" id="A0A150FS16"/>
<keyword evidence="10 15" id="KW-0520">NAD</keyword>
<dbReference type="Pfam" id="PF00533">
    <property type="entry name" value="BRCT"/>
    <property type="match status" value="1"/>
</dbReference>
<feature type="binding site" evidence="15">
    <location>
        <begin position="80"/>
        <end position="81"/>
    </location>
    <ligand>
        <name>NAD(+)</name>
        <dbReference type="ChEBI" id="CHEBI:57540"/>
    </ligand>
</feature>
<dbReference type="HAMAP" id="MF_01588">
    <property type="entry name" value="DNA_ligase_A"/>
    <property type="match status" value="1"/>
</dbReference>
<evidence type="ECO:0000256" key="11">
    <source>
        <dbReference type="ARBA" id="ARBA00023204"/>
    </source>
</evidence>
<feature type="binding site" evidence="15">
    <location>
        <position position="133"/>
    </location>
    <ligand>
        <name>NAD(+)</name>
        <dbReference type="ChEBI" id="CHEBI:57540"/>
    </ligand>
</feature>
<dbReference type="SUPFAM" id="SSF50249">
    <property type="entry name" value="Nucleic acid-binding proteins"/>
    <property type="match status" value="1"/>
</dbReference>
<dbReference type="NCBIfam" id="TIGR00575">
    <property type="entry name" value="dnlj"/>
    <property type="match status" value="1"/>
</dbReference>
<evidence type="ECO:0000313" key="21">
    <source>
        <dbReference type="Proteomes" id="UP000323392"/>
    </source>
</evidence>
<organism evidence="18 20">
    <name type="scientific">Alkalithermobacter thermoalcaliphilus JW-YL-7 = DSM 7308</name>
    <dbReference type="NCBI Taxonomy" id="1121328"/>
    <lineage>
        <taxon>Bacteria</taxon>
        <taxon>Bacillati</taxon>
        <taxon>Bacillota</taxon>
        <taxon>Clostridia</taxon>
        <taxon>Peptostreptococcales</taxon>
        <taxon>Tepidibacteraceae</taxon>
        <taxon>Alkalithermobacter</taxon>
    </lineage>
</organism>
<dbReference type="Gene3D" id="6.20.10.30">
    <property type="match status" value="1"/>
</dbReference>
<keyword evidence="9 15" id="KW-0460">Magnesium</keyword>
<comment type="cofactor">
    <cofactor evidence="15">
        <name>Mg(2+)</name>
        <dbReference type="ChEBI" id="CHEBI:18420"/>
    </cofactor>
    <cofactor evidence="15">
        <name>Mn(2+)</name>
        <dbReference type="ChEBI" id="CHEBI:29035"/>
    </cofactor>
</comment>
<feature type="binding site" evidence="15">
    <location>
        <position position="401"/>
    </location>
    <ligand>
        <name>Zn(2+)</name>
        <dbReference type="ChEBI" id="CHEBI:29105"/>
    </ligand>
</feature>
<evidence type="ECO:0000256" key="3">
    <source>
        <dbReference type="ARBA" id="ARBA00013308"/>
    </source>
</evidence>
<dbReference type="InterPro" id="IPR003583">
    <property type="entry name" value="Hlx-hairpin-Hlx_DNA-bd_motif"/>
</dbReference>
<dbReference type="Gene3D" id="2.40.50.140">
    <property type="entry name" value="Nucleic acid-binding proteins"/>
    <property type="match status" value="1"/>
</dbReference>
<evidence type="ECO:0000256" key="5">
    <source>
        <dbReference type="ARBA" id="ARBA00022705"/>
    </source>
</evidence>